<proteinExistence type="inferred from homology"/>
<sequence>MLKRRSHFVFLLTMAALAYFISSIAQKTIAKETTAVTSIQGQKITGLREPNGVYSYRGIQYAQAPTGTLRFKPAQDFLYKAPIEAIHFPAACPQDQGNPDWYRDVAKGFQKDPSLIPDLTSISEDCLHLNIWTKSHDGKKPVMVWIHGGANVNGWSYEPNYRGQFLATKDVVIISVQYRMGPLGFLPTPFGQNKDAFANNYGLSDLNAALRWVQKNIHAFGGDPENVTLFGESAGGGNIAALMLNPASKGLFHKAIIQSGALGPYPTISQEEAAEKSRQFYHKLTLSSLEQARRLDWPQFLDWPRKTGIGYYHYPVHDGQNVLAEPAYQSDIPLLIGSNANEMLMYLSQDAEINAKALKNYDPKIRAFAAQKYSEPSLQLDFITTLESFTCPSLRLANALSSERYVYNFSRARKGSEKLLAYHGAEIPYVFNTHDSWLPTEEEDRALTAAMVSYWVNFAATGNPNGPSVPTWPNYDTPDPYIQELDSPIRKNTDNFQAICRLFKGM</sequence>
<dbReference type="InterPro" id="IPR050309">
    <property type="entry name" value="Type-B_Carboxylest/Lipase"/>
</dbReference>
<evidence type="ECO:0000313" key="6">
    <source>
        <dbReference type="Proteomes" id="UP001268683"/>
    </source>
</evidence>
<dbReference type="PROSITE" id="PS00122">
    <property type="entry name" value="CARBOXYLESTERASE_B_1"/>
    <property type="match status" value="1"/>
</dbReference>
<feature type="signal peptide" evidence="3">
    <location>
        <begin position="1"/>
        <end position="27"/>
    </location>
</feature>
<accession>A0AA52EIP7</accession>
<dbReference type="GO" id="GO:0016787">
    <property type="term" value="F:hydrolase activity"/>
    <property type="evidence" value="ECO:0007669"/>
    <property type="project" value="UniProtKB-KW"/>
</dbReference>
<dbReference type="EMBL" id="CP123872">
    <property type="protein sequence ID" value="WND03873.1"/>
    <property type="molecule type" value="Genomic_DNA"/>
</dbReference>
<dbReference type="SUPFAM" id="SSF53474">
    <property type="entry name" value="alpha/beta-Hydrolases"/>
    <property type="match status" value="1"/>
</dbReference>
<dbReference type="KEGG" id="tmk:QGN29_05745"/>
<keyword evidence="2 3" id="KW-0378">Hydrolase</keyword>
<dbReference type="Pfam" id="PF00135">
    <property type="entry name" value="COesterase"/>
    <property type="match status" value="1"/>
</dbReference>
<dbReference type="InterPro" id="IPR029058">
    <property type="entry name" value="AB_hydrolase_fold"/>
</dbReference>
<evidence type="ECO:0000256" key="3">
    <source>
        <dbReference type="RuleBase" id="RU361235"/>
    </source>
</evidence>
<dbReference type="InterPro" id="IPR019826">
    <property type="entry name" value="Carboxylesterase_B_AS"/>
</dbReference>
<name>A0AA52EIP7_9PROT</name>
<dbReference type="RefSeq" id="WP_310799738.1">
    <property type="nucleotide sequence ID" value="NZ_CP123872.1"/>
</dbReference>
<dbReference type="Proteomes" id="UP001268683">
    <property type="component" value="Chromosome"/>
</dbReference>
<dbReference type="PANTHER" id="PTHR11559">
    <property type="entry name" value="CARBOXYLESTERASE"/>
    <property type="match status" value="1"/>
</dbReference>
<evidence type="ECO:0000256" key="1">
    <source>
        <dbReference type="ARBA" id="ARBA00005964"/>
    </source>
</evidence>
<comment type="similarity">
    <text evidence="1 3">Belongs to the type-B carboxylesterase/lipase family.</text>
</comment>
<dbReference type="AlphaFoldDB" id="A0AA52EIP7"/>
<keyword evidence="3" id="KW-0732">Signal</keyword>
<dbReference type="Gene3D" id="3.40.50.1820">
    <property type="entry name" value="alpha/beta hydrolase"/>
    <property type="match status" value="1"/>
</dbReference>
<protein>
    <recommendedName>
        <fullName evidence="3">Carboxylic ester hydrolase</fullName>
        <ecNumber evidence="3">3.1.1.-</ecNumber>
    </recommendedName>
</protein>
<dbReference type="InterPro" id="IPR002018">
    <property type="entry name" value="CarbesteraseB"/>
</dbReference>
<evidence type="ECO:0000313" key="5">
    <source>
        <dbReference type="EMBL" id="WND03873.1"/>
    </source>
</evidence>
<evidence type="ECO:0000256" key="2">
    <source>
        <dbReference type="ARBA" id="ARBA00022801"/>
    </source>
</evidence>
<evidence type="ECO:0000259" key="4">
    <source>
        <dbReference type="Pfam" id="PF00135"/>
    </source>
</evidence>
<dbReference type="EC" id="3.1.1.-" evidence="3"/>
<organism evidence="5 6">
    <name type="scientific">Temperatibacter marinus</name>
    <dbReference type="NCBI Taxonomy" id="1456591"/>
    <lineage>
        <taxon>Bacteria</taxon>
        <taxon>Pseudomonadati</taxon>
        <taxon>Pseudomonadota</taxon>
        <taxon>Alphaproteobacteria</taxon>
        <taxon>Kordiimonadales</taxon>
        <taxon>Temperatibacteraceae</taxon>
        <taxon>Temperatibacter</taxon>
    </lineage>
</organism>
<feature type="chain" id="PRO_5041481199" description="Carboxylic ester hydrolase" evidence="3">
    <location>
        <begin position="28"/>
        <end position="506"/>
    </location>
</feature>
<keyword evidence="6" id="KW-1185">Reference proteome</keyword>
<reference evidence="5" key="1">
    <citation type="submission" date="2023-04" db="EMBL/GenBank/DDBJ databases">
        <title>Complete genome sequence of Temperatibacter marinus.</title>
        <authorList>
            <person name="Rong J.-C."/>
            <person name="Yi M.-L."/>
            <person name="Zhao Q."/>
        </authorList>
    </citation>
    <scope>NUCLEOTIDE SEQUENCE</scope>
    <source>
        <strain evidence="5">NBRC 110045</strain>
    </source>
</reference>
<gene>
    <name evidence="5" type="ORF">QGN29_05745</name>
</gene>
<feature type="domain" description="Carboxylesterase type B" evidence="4">
    <location>
        <begin position="34"/>
        <end position="488"/>
    </location>
</feature>